<dbReference type="RefSeq" id="WP_076370418.1">
    <property type="nucleotide sequence ID" value="NZ_FTMG01000001.1"/>
</dbReference>
<dbReference type="InterPro" id="IPR012334">
    <property type="entry name" value="Pectin_lyas_fold"/>
</dbReference>
<dbReference type="InterPro" id="IPR006626">
    <property type="entry name" value="PbH1"/>
</dbReference>
<name>A0ABR6PDP1_9SPHI</name>
<dbReference type="EMBL" id="JACHCB010000001">
    <property type="protein sequence ID" value="MBB6107354.1"/>
    <property type="molecule type" value="Genomic_DNA"/>
</dbReference>
<reference evidence="1 2" key="1">
    <citation type="submission" date="2020-08" db="EMBL/GenBank/DDBJ databases">
        <title>Genomic Encyclopedia of Type Strains, Phase IV (KMG-V): Genome sequencing to study the core and pangenomes of soil and plant-associated prokaryotes.</title>
        <authorList>
            <person name="Whitman W."/>
        </authorList>
    </citation>
    <scope>NUCLEOTIDE SEQUENCE [LARGE SCALE GENOMIC DNA]</scope>
    <source>
        <strain evidence="1 2">ANJLi2</strain>
    </source>
</reference>
<dbReference type="InterPro" id="IPR011050">
    <property type="entry name" value="Pectin_lyase_fold/virulence"/>
</dbReference>
<dbReference type="SMART" id="SM00710">
    <property type="entry name" value="PbH1"/>
    <property type="match status" value="6"/>
</dbReference>
<evidence type="ECO:0000313" key="2">
    <source>
        <dbReference type="Proteomes" id="UP000541583"/>
    </source>
</evidence>
<organism evidence="1 2">
    <name type="scientific">Mucilaginibacter lappiensis</name>
    <dbReference type="NCBI Taxonomy" id="354630"/>
    <lineage>
        <taxon>Bacteria</taxon>
        <taxon>Pseudomonadati</taxon>
        <taxon>Bacteroidota</taxon>
        <taxon>Sphingobacteriia</taxon>
        <taxon>Sphingobacteriales</taxon>
        <taxon>Sphingobacteriaceae</taxon>
        <taxon>Mucilaginibacter</taxon>
    </lineage>
</organism>
<sequence>MKKIWEVSTLLMKFAMLTVILPIASCNKNQLVDKKSSAGTHLSDTNLGKADSTLTVYYVDGKNGNNANDGKSLAKAWKTIQKSCNSATPGSTVAILGGVYNEHVTVNVSGLSGKPINFVNYANQSVTIDGSGKAGNVILKIVDKSYLNFRGLTIKNLTMNEAQGILVDATENGGVTALSFKHIVVSQINWSTSAAAIPNADQNAQAFIVYGEGTTQANAVTKLVIDSCEISNNILGQSEAISLDGNIDGFSITHCLVHDNTNIGIDAIGNYGTSGTPQLDQARNGLISQNTCYKDFATYSTSGGIYIDGGRDIKIERNLSYQNGFGIEVGNEQNGSASNITVVSNLLYSNDDAGLAFGGYDEKTTGQVLNCSFYNNTFYSNDMGMNGNGEVLITKATNCKMENNIFYTGSQALLFSLTPITPQQNNTFNFNCYYSPDGNQDNVSVNWLKKEYDSFAAYKANTKQDGKSLYTNPNFKNLTASSPDFHLTALSTFTKSGDISVITDPTQTDYDGIPLISGGTTTMGAFQLH</sequence>
<dbReference type="Gene3D" id="2.160.20.10">
    <property type="entry name" value="Single-stranded right-handed beta-helix, Pectin lyase-like"/>
    <property type="match status" value="1"/>
</dbReference>
<protein>
    <recommendedName>
        <fullName evidence="3">Right handed beta helix region</fullName>
    </recommendedName>
</protein>
<proteinExistence type="predicted"/>
<evidence type="ECO:0008006" key="3">
    <source>
        <dbReference type="Google" id="ProtNLM"/>
    </source>
</evidence>
<comment type="caution">
    <text evidence="1">The sequence shown here is derived from an EMBL/GenBank/DDBJ whole genome shotgun (WGS) entry which is preliminary data.</text>
</comment>
<gene>
    <name evidence="1" type="ORF">HDF23_000084</name>
</gene>
<dbReference type="Proteomes" id="UP000541583">
    <property type="component" value="Unassembled WGS sequence"/>
</dbReference>
<dbReference type="SUPFAM" id="SSF51126">
    <property type="entry name" value="Pectin lyase-like"/>
    <property type="match status" value="1"/>
</dbReference>
<keyword evidence="2" id="KW-1185">Reference proteome</keyword>
<evidence type="ECO:0000313" key="1">
    <source>
        <dbReference type="EMBL" id="MBB6107354.1"/>
    </source>
</evidence>
<accession>A0ABR6PDP1</accession>